<dbReference type="Gene3D" id="3.60.10.10">
    <property type="entry name" value="Endonuclease/exonuclease/phosphatase"/>
    <property type="match status" value="1"/>
</dbReference>
<organism evidence="1 2">
    <name type="scientific">Araneus ventricosus</name>
    <name type="common">Orbweaver spider</name>
    <name type="synonym">Epeira ventricosa</name>
    <dbReference type="NCBI Taxonomy" id="182803"/>
    <lineage>
        <taxon>Eukaryota</taxon>
        <taxon>Metazoa</taxon>
        <taxon>Ecdysozoa</taxon>
        <taxon>Arthropoda</taxon>
        <taxon>Chelicerata</taxon>
        <taxon>Arachnida</taxon>
        <taxon>Araneae</taxon>
        <taxon>Araneomorphae</taxon>
        <taxon>Entelegynae</taxon>
        <taxon>Araneoidea</taxon>
        <taxon>Araneidae</taxon>
        <taxon>Araneus</taxon>
    </lineage>
</organism>
<gene>
    <name evidence="1" type="ORF">AVEN_274953_1</name>
</gene>
<sequence length="147" mass="16523">MAFCIVSWNYHGFRAHIDKIESVINKHQPVCICLQESYLSPGVDTKIANFNIIRKDNIHNSHAVGGVALLFLQSFPFGSFPINTSTQAVAIQIHIKILLTICSIYLPPSQTIFQNELDNLIGQLPTPFTPQGHIFFRCDGRYDPQVP</sequence>
<dbReference type="EMBL" id="BGPR01013987">
    <property type="protein sequence ID" value="GBN63201.1"/>
    <property type="molecule type" value="Genomic_DNA"/>
</dbReference>
<evidence type="ECO:0008006" key="3">
    <source>
        <dbReference type="Google" id="ProtNLM"/>
    </source>
</evidence>
<dbReference type="OrthoDB" id="6436865at2759"/>
<evidence type="ECO:0000313" key="2">
    <source>
        <dbReference type="Proteomes" id="UP000499080"/>
    </source>
</evidence>
<name>A0A4Y2QIR4_ARAVE</name>
<keyword evidence="2" id="KW-1185">Reference proteome</keyword>
<evidence type="ECO:0000313" key="1">
    <source>
        <dbReference type="EMBL" id="GBN63201.1"/>
    </source>
</evidence>
<comment type="caution">
    <text evidence="1">The sequence shown here is derived from an EMBL/GenBank/DDBJ whole genome shotgun (WGS) entry which is preliminary data.</text>
</comment>
<dbReference type="AlphaFoldDB" id="A0A4Y2QIR4"/>
<dbReference type="Proteomes" id="UP000499080">
    <property type="component" value="Unassembled WGS sequence"/>
</dbReference>
<accession>A0A4Y2QIR4</accession>
<proteinExistence type="predicted"/>
<protein>
    <recommendedName>
        <fullName evidence="3">Endonuclease/exonuclease/phosphatase domain-containing protein</fullName>
    </recommendedName>
</protein>
<dbReference type="SUPFAM" id="SSF56219">
    <property type="entry name" value="DNase I-like"/>
    <property type="match status" value="1"/>
</dbReference>
<dbReference type="InterPro" id="IPR036691">
    <property type="entry name" value="Endo/exonu/phosph_ase_sf"/>
</dbReference>
<reference evidence="1 2" key="1">
    <citation type="journal article" date="2019" name="Sci. Rep.">
        <title>Orb-weaving spider Araneus ventricosus genome elucidates the spidroin gene catalogue.</title>
        <authorList>
            <person name="Kono N."/>
            <person name="Nakamura H."/>
            <person name="Ohtoshi R."/>
            <person name="Moran D.A.P."/>
            <person name="Shinohara A."/>
            <person name="Yoshida Y."/>
            <person name="Fujiwara M."/>
            <person name="Mori M."/>
            <person name="Tomita M."/>
            <person name="Arakawa K."/>
        </authorList>
    </citation>
    <scope>NUCLEOTIDE SEQUENCE [LARGE SCALE GENOMIC DNA]</scope>
</reference>